<sequence>MPACCFSVRAMNISTGTRKPYTSSGPDCWKPACGILRTHVTAHRHSRTFSNGWAWILGILFHFAVASRNTPVNSGWIRSKQWNPSRRKHATVTYGPSGGCMSAQLKSLPERTESRHVPIGERAAGRWPDIFAALAPDLGPALGKYGKHVSCPIHGGRDGFRLYADSRRSLYGRAVCNTCGSFINGFVLLSTLYGWSIFETYQRVALVLAGLPAESGVRIEKLLERFKQEDALKRRLALSDAVQTWKNSKPVGASMTWPLRRYLDERGIPMHLAYPYLGSDVRYHPELPYFEGGREVDRFPALLAIARNRDGKPCFLHRTWLAKNGHGKAPVSCARKTTTFFRKQDGAAIRLGGHFGSQGDVAEGIETALSVAIAVERPVWSLVNTSLMSAWSPPDEYCPRQITIWGDKDVKQAGEQAAEALSRNLKDKGLFVSARFPETPIPRDAKSVDWNDVIMNLGVEGFRNTYLWGF</sequence>
<evidence type="ECO:0000259" key="1">
    <source>
        <dbReference type="SMART" id="SM00778"/>
    </source>
</evidence>
<dbReference type="Pfam" id="PF08273">
    <property type="entry name" value="Zn_Ribbon_Prim"/>
    <property type="match status" value="1"/>
</dbReference>
<organism evidence="2 3">
    <name type="scientific">Acidihalobacter prosperus</name>
    <dbReference type="NCBI Taxonomy" id="160660"/>
    <lineage>
        <taxon>Bacteria</taxon>
        <taxon>Pseudomonadati</taxon>
        <taxon>Pseudomonadota</taxon>
        <taxon>Gammaproteobacteria</taxon>
        <taxon>Chromatiales</taxon>
        <taxon>Ectothiorhodospiraceae</taxon>
        <taxon>Acidihalobacter</taxon>
    </lineage>
</organism>
<reference evidence="2 3" key="1">
    <citation type="journal article" date="2014" name="Genome Announc.">
        <title>Draft Genome Sequence of the Iron-Oxidizing, Acidophilic, and Halotolerant 'Thiobacillus prosperus' Type Strain DSM 5130.</title>
        <authorList>
            <person name="Ossandon F.J."/>
            <person name="Cardenas J.P."/>
            <person name="Corbett M."/>
            <person name="Quatrini R."/>
            <person name="Holmes D.S."/>
            <person name="Watkin E."/>
        </authorList>
    </citation>
    <scope>NUCLEOTIDE SEQUENCE [LARGE SCALE GENOMIC DNA]</scope>
    <source>
        <strain evidence="2 3">DSM 5130</strain>
    </source>
</reference>
<dbReference type="InterPro" id="IPR055570">
    <property type="entry name" value="DUF7146"/>
</dbReference>
<proteinExistence type="predicted"/>
<dbReference type="Proteomes" id="UP000029273">
    <property type="component" value="Unassembled WGS sequence"/>
</dbReference>
<dbReference type="InterPro" id="IPR034154">
    <property type="entry name" value="TOPRIM_DnaG/twinkle"/>
</dbReference>
<dbReference type="GO" id="GO:0008270">
    <property type="term" value="F:zinc ion binding"/>
    <property type="evidence" value="ECO:0007669"/>
    <property type="project" value="InterPro"/>
</dbReference>
<dbReference type="EMBL" id="JQSG02000004">
    <property type="protein sequence ID" value="OBS09002.1"/>
    <property type="molecule type" value="Genomic_DNA"/>
</dbReference>
<name>A0A1A6C359_9GAMM</name>
<gene>
    <name evidence="2" type="ORF">Thpro_022119</name>
</gene>
<dbReference type="Pfam" id="PF23639">
    <property type="entry name" value="DUF7146"/>
    <property type="match status" value="1"/>
</dbReference>
<comment type="caution">
    <text evidence="2">The sequence shown here is derived from an EMBL/GenBank/DDBJ whole genome shotgun (WGS) entry which is preliminary data.</text>
</comment>
<protein>
    <recommendedName>
        <fullName evidence="1">DNA primase/helicase Gp4 N-terminal Bacteriophage T7-like domain-containing protein</fullName>
    </recommendedName>
</protein>
<accession>A0A1A6C359</accession>
<dbReference type="GO" id="GO:0004386">
    <property type="term" value="F:helicase activity"/>
    <property type="evidence" value="ECO:0007669"/>
    <property type="project" value="InterPro"/>
</dbReference>
<dbReference type="InterPro" id="IPR006171">
    <property type="entry name" value="TOPRIM_dom"/>
</dbReference>
<dbReference type="Pfam" id="PF13362">
    <property type="entry name" value="Toprim_3"/>
    <property type="match status" value="1"/>
</dbReference>
<evidence type="ECO:0000313" key="3">
    <source>
        <dbReference type="Proteomes" id="UP000029273"/>
    </source>
</evidence>
<dbReference type="InterPro" id="IPR013237">
    <property type="entry name" value="Phage_T7_Gp4_N"/>
</dbReference>
<keyword evidence="3" id="KW-1185">Reference proteome</keyword>
<feature type="domain" description="DNA primase/helicase Gp4 N-terminal Bacteriophage T7-like" evidence="1">
    <location>
        <begin position="146"/>
        <end position="186"/>
    </location>
</feature>
<evidence type="ECO:0000313" key="2">
    <source>
        <dbReference type="EMBL" id="OBS09002.1"/>
    </source>
</evidence>
<dbReference type="CDD" id="cd01029">
    <property type="entry name" value="TOPRIM_primases"/>
    <property type="match status" value="1"/>
</dbReference>
<dbReference type="SMART" id="SM00778">
    <property type="entry name" value="Prim_Zn_Ribbon"/>
    <property type="match status" value="1"/>
</dbReference>
<dbReference type="AlphaFoldDB" id="A0A1A6C359"/>